<feature type="chain" id="PRO_5047045806" evidence="4">
    <location>
        <begin position="21"/>
        <end position="836"/>
    </location>
</feature>
<keyword evidence="4" id="KW-0732">Signal</keyword>
<dbReference type="Proteomes" id="UP001501153">
    <property type="component" value="Unassembled WGS sequence"/>
</dbReference>
<organism evidence="5 6">
    <name type="scientific">Hymenobacter saemangeumensis</name>
    <dbReference type="NCBI Taxonomy" id="1084522"/>
    <lineage>
        <taxon>Bacteria</taxon>
        <taxon>Pseudomonadati</taxon>
        <taxon>Bacteroidota</taxon>
        <taxon>Cytophagia</taxon>
        <taxon>Cytophagales</taxon>
        <taxon>Hymenobacteraceae</taxon>
        <taxon>Hymenobacter</taxon>
    </lineage>
</organism>
<dbReference type="InterPro" id="IPR043146">
    <property type="entry name" value="Penicillin_amidase_N_B-knob"/>
</dbReference>
<evidence type="ECO:0000313" key="6">
    <source>
        <dbReference type="Proteomes" id="UP001501153"/>
    </source>
</evidence>
<proteinExistence type="inferred from homology"/>
<dbReference type="InterPro" id="IPR014395">
    <property type="entry name" value="Pen/GL7ACA/AHL_acylase"/>
</dbReference>
<keyword evidence="2" id="KW-0378">Hydrolase</keyword>
<evidence type="ECO:0000256" key="3">
    <source>
        <dbReference type="ARBA" id="ARBA00023145"/>
    </source>
</evidence>
<keyword evidence="6" id="KW-1185">Reference proteome</keyword>
<dbReference type="SUPFAM" id="SSF56235">
    <property type="entry name" value="N-terminal nucleophile aminohydrolases (Ntn hydrolases)"/>
    <property type="match status" value="1"/>
</dbReference>
<dbReference type="PANTHER" id="PTHR34218:SF4">
    <property type="entry name" value="ACYL-HOMOSERINE LACTONE ACYLASE QUIP"/>
    <property type="match status" value="1"/>
</dbReference>
<dbReference type="Gene3D" id="1.10.439.10">
    <property type="entry name" value="Penicillin Amidohydrolase, domain 1"/>
    <property type="match status" value="1"/>
</dbReference>
<reference evidence="6" key="1">
    <citation type="journal article" date="2019" name="Int. J. Syst. Evol. Microbiol.">
        <title>The Global Catalogue of Microorganisms (GCM) 10K type strain sequencing project: providing services to taxonomists for standard genome sequencing and annotation.</title>
        <authorList>
            <consortium name="The Broad Institute Genomics Platform"/>
            <consortium name="The Broad Institute Genome Sequencing Center for Infectious Disease"/>
            <person name="Wu L."/>
            <person name="Ma J."/>
        </authorList>
    </citation>
    <scope>NUCLEOTIDE SEQUENCE [LARGE SCALE GENOMIC DNA]</scope>
    <source>
        <strain evidence="6">JCM 17923</strain>
    </source>
</reference>
<dbReference type="RefSeq" id="WP_345234800.1">
    <property type="nucleotide sequence ID" value="NZ_BAABGZ010000013.1"/>
</dbReference>
<feature type="signal peptide" evidence="4">
    <location>
        <begin position="1"/>
        <end position="20"/>
    </location>
</feature>
<dbReference type="PANTHER" id="PTHR34218">
    <property type="entry name" value="PEPTIDASE S45 PENICILLIN AMIDASE"/>
    <property type="match status" value="1"/>
</dbReference>
<comment type="caution">
    <text evidence="5">The sequence shown here is derived from an EMBL/GenBank/DDBJ whole genome shotgun (WGS) entry which is preliminary data.</text>
</comment>
<dbReference type="PIRSF" id="PIRSF001227">
    <property type="entry name" value="Pen_acylase"/>
    <property type="match status" value="1"/>
</dbReference>
<evidence type="ECO:0000313" key="5">
    <source>
        <dbReference type="EMBL" id="GAA4352441.1"/>
    </source>
</evidence>
<evidence type="ECO:0000256" key="2">
    <source>
        <dbReference type="ARBA" id="ARBA00022801"/>
    </source>
</evidence>
<dbReference type="InterPro" id="IPR002692">
    <property type="entry name" value="S45"/>
</dbReference>
<name>A0ABP8I6S9_9BACT</name>
<dbReference type="Gene3D" id="3.60.20.10">
    <property type="entry name" value="Glutamine Phosphoribosylpyrophosphate, subunit 1, domain 1"/>
    <property type="match status" value="1"/>
</dbReference>
<protein>
    <submittedName>
        <fullName evidence="5">Penicillin acylase family protein</fullName>
    </submittedName>
</protein>
<dbReference type="Gene3D" id="2.30.120.10">
    <property type="match status" value="1"/>
</dbReference>
<dbReference type="Pfam" id="PF01804">
    <property type="entry name" value="Penicil_amidase"/>
    <property type="match status" value="1"/>
</dbReference>
<dbReference type="InterPro" id="IPR029055">
    <property type="entry name" value="Ntn_hydrolases_N"/>
</dbReference>
<dbReference type="InterPro" id="IPR043147">
    <property type="entry name" value="Penicillin_amidase_A-knob"/>
</dbReference>
<comment type="similarity">
    <text evidence="1">Belongs to the peptidase S45 family.</text>
</comment>
<dbReference type="InterPro" id="IPR023343">
    <property type="entry name" value="Penicillin_amidase_dom1"/>
</dbReference>
<keyword evidence="3" id="KW-0865">Zymogen</keyword>
<accession>A0ABP8I6S9</accession>
<evidence type="ECO:0000256" key="4">
    <source>
        <dbReference type="SAM" id="SignalP"/>
    </source>
</evidence>
<dbReference type="Gene3D" id="1.10.1400.10">
    <property type="match status" value="1"/>
</dbReference>
<evidence type="ECO:0000256" key="1">
    <source>
        <dbReference type="ARBA" id="ARBA00006586"/>
    </source>
</evidence>
<sequence length="836" mass="93757">MFSWIKALLLLALSITLTWALNTKHGDAPPFGKLLSPYRGFWRNAEPVSPASAEESLQLPGLQQPVTVRFDDHRVPHVFAQNDHDLYFAQGYLTARDRLWQMEFQTHVAAGRISEIVGDKALEYDRFQRRMGLPLGAANSLRSMQADPATRGVLEAYSQGVNAYINQLTPATLPFEYKLLDYRPEPWKPLKCALLLQLMAWDLSGRSDDLRMSNILGKYGAAVVKDLFPDYPSREDPIVPVGTPLDFKPLPAPPTPPSFTAAYSAKVLETEPDAELGSNNFAVSGVKSASGYPLLANDPHLQLNLPSIWYQVQLSAPGVNVYGVTIPGAPSVIIGFNESVAWGVTNVAADVMDWYELKFKDNTRREYWHDGRWKPLRRVVERIRVRGRPDRLDTILYTHHGPVVYDRAEKPFNTQTPIAHAMRWTAHDGANEVKAFYLLNRARSYQDYAAALPYYGAPAQNFIFASNDRDIAIWPNGRFPLKWRDQGKFILDGSDPAYDWQGWIPAAHNPHVKNPARGFVSSANQFSAGPDYPYYLNWIYASYERGHRINQRLDQMTHVTPDSLRLLQNDNLNLNAQLMLPRMLALVTMAQGQKPALAQVGKAAAGGAANRESASGLVDGLVGKELSSWNYQYDADAIAPSIFDLWYSDLVKRIWDDDFGLKATGREMRYPARDRTNNLILKEDSSRWIDDRRTPGHRETLPELARLSLKFATDSLTRKFGPFSSKWRWGSQKSTDIMHLARLPGFGRMDVDCGGGAGIVNATSERNGPSWRMVVSLGPQVQGYGVYPGGQSGNPGSPYYDEMLETWRTGQLHELVFLRSAAEKHPRVPSALALKP</sequence>
<gene>
    <name evidence="5" type="ORF">GCM10023185_12120</name>
</gene>
<dbReference type="CDD" id="cd03747">
    <property type="entry name" value="Ntn_PGA_like"/>
    <property type="match status" value="1"/>
</dbReference>
<dbReference type="EMBL" id="BAABGZ010000013">
    <property type="protein sequence ID" value="GAA4352441.1"/>
    <property type="molecule type" value="Genomic_DNA"/>
</dbReference>